<keyword evidence="2" id="KW-0175">Coiled coil</keyword>
<dbReference type="GO" id="GO:0015074">
    <property type="term" value="P:DNA integration"/>
    <property type="evidence" value="ECO:0007669"/>
    <property type="project" value="InterPro"/>
</dbReference>
<feature type="coiled-coil region" evidence="2">
    <location>
        <begin position="56"/>
        <end position="136"/>
    </location>
</feature>
<reference evidence="4" key="1">
    <citation type="submission" date="2022-01" db="EMBL/GenBank/DDBJ databases">
        <authorList>
            <person name="King R."/>
        </authorList>
    </citation>
    <scope>NUCLEOTIDE SEQUENCE</scope>
</reference>
<reference evidence="4" key="2">
    <citation type="submission" date="2022-10" db="EMBL/GenBank/DDBJ databases">
        <authorList>
            <consortium name="ENA_rothamsted_submissions"/>
            <consortium name="culmorum"/>
            <person name="King R."/>
        </authorList>
    </citation>
    <scope>NUCLEOTIDE SEQUENCE</scope>
</reference>
<dbReference type="Gene3D" id="1.10.443.10">
    <property type="entry name" value="Intergrase catalytic core"/>
    <property type="match status" value="1"/>
</dbReference>
<name>A0A9N9SMT2_PHACE</name>
<dbReference type="AlphaFoldDB" id="A0A9N9SMT2"/>
<dbReference type="PANTHER" id="PTHR33480:SF1">
    <property type="entry name" value="TYR RECOMBINASE DOMAIN-CONTAINING PROTEIN"/>
    <property type="match status" value="1"/>
</dbReference>
<feature type="region of interest" description="Disordered" evidence="3">
    <location>
        <begin position="382"/>
        <end position="425"/>
    </location>
</feature>
<evidence type="ECO:0000313" key="5">
    <source>
        <dbReference type="Proteomes" id="UP001153737"/>
    </source>
</evidence>
<dbReference type="InterPro" id="IPR013762">
    <property type="entry name" value="Integrase-like_cat_sf"/>
</dbReference>
<sequence length="1063" mass="121306">MVNFKCCKTKPVPSYYICTQCLNIFHRACILRNKNGVKFEGDHKIICCMSSAKDMEQSFMNEISILEKTIEELQEDTEVKDKHMKKLKNDMDKFMEDALKSEEEMCELIAAQKQTIVEAETRMIELQKIIEQLQTKSTCTTSTQTTLLCKTTREISTQSVIDVKSTYIQTECNGDETGNFDILKNKPEFMTAVGSTQCNIPEPTVEESTKSIECVNGIETPTEVKIMENNKSGLKLQKKKKQHLKEKPSNFTGNTYSTDFRIDIIEPDSIRPSTHDCGTSAQWKTSCDPASPQRQMMTKVAFPHRKMLIYGDEYATGFPRYNCTVNLPRASIDRWFCKRAVSPNLQENENNVLVELQNATISSSDNSSVLKDSEVEVSNIMELGNKETEVPESEEENDIEDHDDSVKDPNYELSETSSEEEINSDVEEIPRDEIESDMLNEDPPIRNRSCMNYESKDKIKKGNKGKDFCFHCDSLVLNFARHIKRNHSTEIDVQKIFSKPPRSKERKELLSKLRKKGNYLNSNIYRKPVKTPSINTNILPCNNCLGFYSAKQLWRHKKKCCGTGSKACQSEAQHFHLKNSKIDKQLIESVFPRMRADEVSLQAKEDPLICVYGARYMKIHREKHFVNVTSRKMRELAKLLMEAKKEEPSINNLFEALQPKYFDLLVAATKIVAKYDKDKDCYKSPTFALNIGTTLKQCCEIAIVFALKRKEVYATLQSAEAEANLKTMIQLIESHWRFDVSSQAANDLNMNKWNKVTLVPLATDLKHLKDFLIKTANSAAEALSNGNKDRNSYVTLLETVFCRVMLLNRRRPGELQRLLLEIYENSGNISQNYEEFTEAVTPSEKILMQKFKRIVIRGKRGRGVPVLFSPDVQQHIKIMLNHRPDFVAKGNTYLFGNPKTMEPICGYKVLKKYAEACGAKNPQAISSTRLRKHLATLTQIFSMSEGDIEQLASFMGHTVGVHKGSYRLPDDVYQTAKISKLLLLMEKGSAAEFKGKPLNEIELDLEDDLMNNDEKDDGATDAINVSTEPLSRIVSDHSEMNILPKTNKRILIPWTDKQKEAVY</sequence>
<accession>A0A9N9SMT2</accession>
<dbReference type="SUPFAM" id="SSF56349">
    <property type="entry name" value="DNA breaking-rejoining enzymes"/>
    <property type="match status" value="1"/>
</dbReference>
<dbReference type="Proteomes" id="UP001153737">
    <property type="component" value="Chromosome 9"/>
</dbReference>
<dbReference type="PANTHER" id="PTHR33480">
    <property type="entry name" value="SET DOMAIN-CONTAINING PROTEIN-RELATED"/>
    <property type="match status" value="1"/>
</dbReference>
<evidence type="ECO:0000256" key="1">
    <source>
        <dbReference type="ARBA" id="ARBA00023172"/>
    </source>
</evidence>
<dbReference type="OrthoDB" id="6772351at2759"/>
<dbReference type="EMBL" id="OU896715">
    <property type="protein sequence ID" value="CAG9825771.1"/>
    <property type="molecule type" value="Genomic_DNA"/>
</dbReference>
<gene>
    <name evidence="4" type="ORF">PHAECO_LOCUS12296</name>
</gene>
<evidence type="ECO:0000256" key="2">
    <source>
        <dbReference type="SAM" id="Coils"/>
    </source>
</evidence>
<evidence type="ECO:0000313" key="4">
    <source>
        <dbReference type="EMBL" id="CAG9825771.1"/>
    </source>
</evidence>
<organism evidence="4 5">
    <name type="scientific">Phaedon cochleariae</name>
    <name type="common">Mustard beetle</name>
    <dbReference type="NCBI Taxonomy" id="80249"/>
    <lineage>
        <taxon>Eukaryota</taxon>
        <taxon>Metazoa</taxon>
        <taxon>Ecdysozoa</taxon>
        <taxon>Arthropoda</taxon>
        <taxon>Hexapoda</taxon>
        <taxon>Insecta</taxon>
        <taxon>Pterygota</taxon>
        <taxon>Neoptera</taxon>
        <taxon>Endopterygota</taxon>
        <taxon>Coleoptera</taxon>
        <taxon>Polyphaga</taxon>
        <taxon>Cucujiformia</taxon>
        <taxon>Chrysomeloidea</taxon>
        <taxon>Chrysomelidae</taxon>
        <taxon>Chrysomelinae</taxon>
        <taxon>Chrysomelini</taxon>
        <taxon>Phaedon</taxon>
    </lineage>
</organism>
<feature type="compositionally biased region" description="Acidic residues" evidence="3">
    <location>
        <begin position="390"/>
        <end position="403"/>
    </location>
</feature>
<dbReference type="GO" id="GO:0006310">
    <property type="term" value="P:DNA recombination"/>
    <property type="evidence" value="ECO:0007669"/>
    <property type="project" value="UniProtKB-KW"/>
</dbReference>
<dbReference type="InterPro" id="IPR011010">
    <property type="entry name" value="DNA_brk_join_enz"/>
</dbReference>
<protein>
    <submittedName>
        <fullName evidence="4">Uncharacterized protein</fullName>
    </submittedName>
</protein>
<dbReference type="GO" id="GO:0003677">
    <property type="term" value="F:DNA binding"/>
    <property type="evidence" value="ECO:0007669"/>
    <property type="project" value="InterPro"/>
</dbReference>
<proteinExistence type="predicted"/>
<keyword evidence="5" id="KW-1185">Reference proteome</keyword>
<keyword evidence="1" id="KW-0233">DNA recombination</keyword>
<evidence type="ECO:0000256" key="3">
    <source>
        <dbReference type="SAM" id="MobiDB-lite"/>
    </source>
</evidence>